<feature type="transmembrane region" description="Helical" evidence="7">
    <location>
        <begin position="1335"/>
        <end position="1357"/>
    </location>
</feature>
<feature type="transmembrane region" description="Helical" evidence="7">
    <location>
        <begin position="190"/>
        <end position="211"/>
    </location>
</feature>
<feature type="transmembrane region" description="Helical" evidence="7">
    <location>
        <begin position="312"/>
        <end position="335"/>
    </location>
</feature>
<feature type="domain" description="Major facilitator superfamily (MFS) profile" evidence="8">
    <location>
        <begin position="1200"/>
        <end position="1642"/>
    </location>
</feature>
<feature type="transmembrane region" description="Helical" evidence="7">
    <location>
        <begin position="125"/>
        <end position="146"/>
    </location>
</feature>
<dbReference type="InterPro" id="IPR005829">
    <property type="entry name" value="Sugar_transporter_CS"/>
</dbReference>
<dbReference type="PRINTS" id="PR00171">
    <property type="entry name" value="SUGRTRNSPORT"/>
</dbReference>
<feature type="transmembrane region" description="Helical" evidence="7">
    <location>
        <begin position="16"/>
        <end position="35"/>
    </location>
</feature>
<dbReference type="Proteomes" id="UP000766486">
    <property type="component" value="Unassembled WGS sequence"/>
</dbReference>
<protein>
    <recommendedName>
        <fullName evidence="8">Major facilitator superfamily (MFS) profile domain-containing protein</fullName>
    </recommendedName>
</protein>
<reference evidence="9 10" key="1">
    <citation type="submission" date="2019-06" db="EMBL/GenBank/DDBJ databases">
        <authorList>
            <person name="Broberg M."/>
        </authorList>
    </citation>
    <scope>NUCLEOTIDE SEQUENCE [LARGE SCALE GENOMIC DNA]</scope>
</reference>
<evidence type="ECO:0000256" key="3">
    <source>
        <dbReference type="ARBA" id="ARBA00022448"/>
    </source>
</evidence>
<feature type="transmembrane region" description="Helical" evidence="7">
    <location>
        <begin position="100"/>
        <end position="119"/>
    </location>
</feature>
<proteinExistence type="inferred from homology"/>
<feature type="transmembrane region" description="Helical" evidence="7">
    <location>
        <begin position="419"/>
        <end position="436"/>
    </location>
</feature>
<accession>A0ABY6V0I9</accession>
<dbReference type="InterPro" id="IPR036259">
    <property type="entry name" value="MFS_trans_sf"/>
</dbReference>
<evidence type="ECO:0000313" key="9">
    <source>
        <dbReference type="EMBL" id="VUC37225.1"/>
    </source>
</evidence>
<dbReference type="SUPFAM" id="SSF103473">
    <property type="entry name" value="MFS general substrate transporter"/>
    <property type="match status" value="2"/>
</dbReference>
<evidence type="ECO:0000256" key="5">
    <source>
        <dbReference type="ARBA" id="ARBA00022989"/>
    </source>
</evidence>
<dbReference type="Gene3D" id="1.20.1250.20">
    <property type="entry name" value="MFS general substrate transporter like domains"/>
    <property type="match status" value="2"/>
</dbReference>
<dbReference type="InterPro" id="IPR005828">
    <property type="entry name" value="MFS_sugar_transport-like"/>
</dbReference>
<feature type="transmembrane region" description="Helical" evidence="7">
    <location>
        <begin position="1250"/>
        <end position="1269"/>
    </location>
</feature>
<feature type="transmembrane region" description="Helical" evidence="7">
    <location>
        <begin position="384"/>
        <end position="407"/>
    </location>
</feature>
<evidence type="ECO:0000256" key="2">
    <source>
        <dbReference type="ARBA" id="ARBA00010992"/>
    </source>
</evidence>
<comment type="caution">
    <text evidence="9">The sequence shown here is derived from an EMBL/GenBank/DDBJ whole genome shotgun (WGS) entry which is preliminary data.</text>
</comment>
<feature type="transmembrane region" description="Helical" evidence="7">
    <location>
        <begin position="1559"/>
        <end position="1581"/>
    </location>
</feature>
<feature type="transmembrane region" description="Helical" evidence="7">
    <location>
        <begin position="456"/>
        <end position="474"/>
    </location>
</feature>
<evidence type="ECO:0000256" key="6">
    <source>
        <dbReference type="ARBA" id="ARBA00023136"/>
    </source>
</evidence>
<evidence type="ECO:0000256" key="1">
    <source>
        <dbReference type="ARBA" id="ARBA00004141"/>
    </source>
</evidence>
<keyword evidence="10" id="KW-1185">Reference proteome</keyword>
<dbReference type="InterPro" id="IPR020846">
    <property type="entry name" value="MFS_dom"/>
</dbReference>
<dbReference type="PANTHER" id="PTHR48022">
    <property type="entry name" value="PLASTIDIC GLUCOSE TRANSPORTER 4"/>
    <property type="match status" value="1"/>
</dbReference>
<dbReference type="CDD" id="cd17356">
    <property type="entry name" value="MFS_HXT"/>
    <property type="match status" value="2"/>
</dbReference>
<evidence type="ECO:0000259" key="8">
    <source>
        <dbReference type="PROSITE" id="PS50850"/>
    </source>
</evidence>
<dbReference type="PROSITE" id="PS50850">
    <property type="entry name" value="MFS"/>
    <property type="match status" value="2"/>
</dbReference>
<organism evidence="9 10">
    <name type="scientific">Bionectria ochroleuca</name>
    <name type="common">Gliocladium roseum</name>
    <dbReference type="NCBI Taxonomy" id="29856"/>
    <lineage>
        <taxon>Eukaryota</taxon>
        <taxon>Fungi</taxon>
        <taxon>Dikarya</taxon>
        <taxon>Ascomycota</taxon>
        <taxon>Pezizomycotina</taxon>
        <taxon>Sordariomycetes</taxon>
        <taxon>Hypocreomycetidae</taxon>
        <taxon>Hypocreales</taxon>
        <taxon>Bionectriaceae</taxon>
        <taxon>Clonostachys</taxon>
    </lineage>
</organism>
<feature type="transmembrane region" description="Helical" evidence="7">
    <location>
        <begin position="1588"/>
        <end position="1605"/>
    </location>
</feature>
<name>A0ABY6V0I9_BIOOC</name>
<feature type="transmembrane region" description="Helical" evidence="7">
    <location>
        <begin position="1459"/>
        <end position="1480"/>
    </location>
</feature>
<feature type="transmembrane region" description="Helical" evidence="7">
    <location>
        <begin position="1617"/>
        <end position="1639"/>
    </location>
</feature>
<evidence type="ECO:0000313" key="10">
    <source>
        <dbReference type="Proteomes" id="UP000766486"/>
    </source>
</evidence>
<dbReference type="EMBL" id="CABFNS010000937">
    <property type="protein sequence ID" value="VUC37225.1"/>
    <property type="molecule type" value="Genomic_DNA"/>
</dbReference>
<dbReference type="NCBIfam" id="TIGR00879">
    <property type="entry name" value="SP"/>
    <property type="match status" value="2"/>
</dbReference>
<evidence type="ECO:0000256" key="4">
    <source>
        <dbReference type="ARBA" id="ARBA00022692"/>
    </source>
</evidence>
<sequence>MARLGLSNSDRGEGKAWTAIAIGLFVAFGGVLFGYDTGTISGILAMPYWQKLFSTGYVDPDGNKNITASQESAIVSILSAGTFFGALASPFLADLIGRRPALMVYTWVFNLGVVLHTVATSIPLFLAGRFFAGLGVGLISAVVPLYQSETAPKWIRGLIVGAYQWAITIGLLLAAVVNNATSKRNDSGSYRIPISIQLAWSLILFGGMLLLPETPRFLIKKDNFEKAAKSLARLRSLPTDHPAVQRELAEVKANHEFEMSLGSGSYLDCFRPPLVKRQFTGMALQALQQLTGINFIFYYGTKYFQNSGVSSGFVISMITSSINVASTIPGMYFIDRWGRRPLLLWGAVGMCVSQLIVAVCGTVSSGQRDNGEIIVTNLGGQRAAVSFVCVYIFFFASTWGPLAWVVTGEIYPLKTRAKSLSLSTATNWLLNWAIAYSTPYLVNYGDGYANLQSKIFFVWFAACFLCIAFVYFFIYETKGLSLEEVDKLYTEVSVARHSTKWTPAESWETSLGDKEKGAADVAELALARAWYQPRDDQPQDAEVPQYMCEQRPEVPDTQQPSYFTLSDWRNRDRADPQPELPWNDSPREFPFSSTCLVLGLLHDDGLNETRLGDIQLQPLRTVFRGTSLEYGMVVLDISNPSQVKYGIVAFPIQYMAEVEYRGKEFGYDYIEDDPPAKEPDIVAVEVRPRAVLSILQNLENSFCYSLRQESYVLELEQKPLADGRVLDYIWPVSSDDEKRISLHGIASSFWNYLWPGESTANDEDLAERVRRLGMADEPHNAQTDRAIDNLLILTQNNLKLDARTISKFQKLAEFQTQLRRRLEETPHSLGPSEAAGHILRIAYSGYTNLHWGSFKNISYEAVATAIMSDELRGAVVLSLCVDYLKGEFGVLWSAISRISSLKRLCLLQNPDRENDDVSARLSCQIFELSRGDSLLCDKTVYLSSAFSAPLNRVPWLPRKDCLPLQALPMIRVFKRQGGKNGEADESVQHTCHHLGDGLFSAERFAVGFLSYLRSIGSEKDTLQFACGPPTLSAYESNSLEKGLVVSPISSTPCAIPRTDGEHVIIEAGSWLVALDVHSTKRSVSTDAAIVQYAFLKASQPIRVFAATGTSEATTDYIELVGRLREFMRKEVPGADDTLVERLLREAEDAVAQRFQVKPGSNVRCIDATMATSSTDEQHEERKQSPENAGEQRVTLIACILGAVASVGGFIFGYASGEVSGFFLMRDFGDRFGQIDDDGSIVFSAARQGTITSFLCIGALIGALVAGQLADYIGRRLTISVSAFFTCLGTIIEISSQQQWVQPAIGRLITGVSIGALSVVVPMYQSESVPAKIRGVVVSTYQLLITLGIWTAAMVNWGTESYSSSASWRIPMGLSFAWALALGGGILFLPESPRYAYSRGRTEEARTTISRLTGMPTDSATVEQQIAQLEKQISEERNSTADFRWTEIFTAPRMFYRTTLGVVLMAGQQLTGVNFFFYFGTTLFRSTGIENSYTTQIILGSVNVFCTIIGLWIIQRFGRRIILMVGAGWMMVCFFIYAFVGHFAIDAENPMNTPTAGTVLVAFSCLAIAAFAVSWGPLAWAVNAEMFPLRYRGACMGLATAANWFWNFTRFITDDIGYLYGLVFAGCCAALMVIVFFFVIESKDRTLEEIDMMYMNKVNPIKSASWTNEEIKANLTRRNEKESA</sequence>
<feature type="transmembrane region" description="Helical" evidence="7">
    <location>
        <begin position="1193"/>
        <end position="1214"/>
    </location>
</feature>
<comment type="subcellular location">
    <subcellularLocation>
        <location evidence="1">Membrane</location>
        <topology evidence="1">Multi-pass membrane protein</topology>
    </subcellularLocation>
</comment>
<dbReference type="InterPro" id="IPR003663">
    <property type="entry name" value="Sugar/inositol_transpt"/>
</dbReference>
<feature type="transmembrane region" description="Helical" evidence="7">
    <location>
        <begin position="1492"/>
        <end position="1513"/>
    </location>
</feature>
<evidence type="ECO:0000256" key="7">
    <source>
        <dbReference type="SAM" id="Phobius"/>
    </source>
</evidence>
<feature type="transmembrane region" description="Helical" evidence="7">
    <location>
        <begin position="342"/>
        <end position="364"/>
    </location>
</feature>
<feature type="transmembrane region" description="Helical" evidence="7">
    <location>
        <begin position="158"/>
        <end position="178"/>
    </location>
</feature>
<feature type="domain" description="Major facilitator superfamily (MFS) profile" evidence="8">
    <location>
        <begin position="22"/>
        <end position="478"/>
    </location>
</feature>
<feature type="transmembrane region" description="Helical" evidence="7">
    <location>
        <begin position="1520"/>
        <end position="1539"/>
    </location>
</feature>
<keyword evidence="3" id="KW-0813">Transport</keyword>
<dbReference type="PROSITE" id="PS00216">
    <property type="entry name" value="SUGAR_TRANSPORT_1"/>
    <property type="match status" value="2"/>
</dbReference>
<keyword evidence="5 7" id="KW-1133">Transmembrane helix</keyword>
<dbReference type="Pfam" id="PF00083">
    <property type="entry name" value="Sugar_tr"/>
    <property type="match status" value="2"/>
</dbReference>
<feature type="transmembrane region" description="Helical" evidence="7">
    <location>
        <begin position="1369"/>
        <end position="1388"/>
    </location>
</feature>
<dbReference type="InterPro" id="IPR050360">
    <property type="entry name" value="MFS_Sugar_Transporters"/>
</dbReference>
<feature type="transmembrane region" description="Helical" evidence="7">
    <location>
        <begin position="1303"/>
        <end position="1323"/>
    </location>
</feature>
<keyword evidence="4 7" id="KW-0812">Transmembrane</keyword>
<dbReference type="PROSITE" id="PS00217">
    <property type="entry name" value="SUGAR_TRANSPORT_2"/>
    <property type="match status" value="2"/>
</dbReference>
<comment type="similarity">
    <text evidence="2">Belongs to the major facilitator superfamily. Sugar transporter (TC 2.A.1.1) family.</text>
</comment>
<gene>
    <name evidence="9" type="ORF">CLO192961_LOCUS466295</name>
</gene>
<keyword evidence="6 7" id="KW-0472">Membrane</keyword>
<feature type="transmembrane region" description="Helical" evidence="7">
    <location>
        <begin position="73"/>
        <end position="93"/>
    </location>
</feature>
<dbReference type="PANTHER" id="PTHR48022:SF17">
    <property type="entry name" value="HEXOSE TRANSPORTER"/>
    <property type="match status" value="1"/>
</dbReference>